<evidence type="ECO:0000313" key="1">
    <source>
        <dbReference type="EMBL" id="RYC15409.1"/>
    </source>
</evidence>
<dbReference type="RefSeq" id="WP_112687539.1">
    <property type="nucleotide sequence ID" value="NZ_SDVB01000196.1"/>
</dbReference>
<keyword evidence="2" id="KW-1185">Reference proteome</keyword>
<reference evidence="1 2" key="1">
    <citation type="submission" date="2019-01" db="EMBL/GenBank/DDBJ databases">
        <authorList>
            <person name="Deng T."/>
        </authorList>
    </citation>
    <scope>NUCLEOTIDE SEQUENCE [LARGE SCALE GENOMIC DNA]</scope>
    <source>
        <strain evidence="1 2">F8825</strain>
    </source>
</reference>
<protein>
    <submittedName>
        <fullName evidence="1">Pyrophosphatase</fullName>
    </submittedName>
</protein>
<dbReference type="InterPro" id="IPR021130">
    <property type="entry name" value="PRib-ATP_PPHydrolase-like"/>
</dbReference>
<proteinExistence type="predicted"/>
<accession>A0A4Q2TDY3</accession>
<comment type="caution">
    <text evidence="1">The sequence shown here is derived from an EMBL/GenBank/DDBJ whole genome shotgun (WGS) entry which is preliminary data.</text>
</comment>
<dbReference type="Pfam" id="PF01503">
    <property type="entry name" value="PRA-PH"/>
    <property type="match status" value="1"/>
</dbReference>
<gene>
    <name evidence="1" type="ORF">EUU22_10135</name>
</gene>
<evidence type="ECO:0000313" key="2">
    <source>
        <dbReference type="Proteomes" id="UP000291088"/>
    </source>
</evidence>
<dbReference type="AlphaFoldDB" id="A0A4Q2TDY3"/>
<dbReference type="OrthoDB" id="9791898at2"/>
<dbReference type="SUPFAM" id="SSF101386">
    <property type="entry name" value="all-alpha NTP pyrophosphatases"/>
    <property type="match status" value="1"/>
</dbReference>
<name>A0A4Q2TDY3_9HYPH</name>
<organism evidence="1 2">
    <name type="scientific">Ciceribacter ferrooxidans</name>
    <dbReference type="NCBI Taxonomy" id="2509717"/>
    <lineage>
        <taxon>Bacteria</taxon>
        <taxon>Pseudomonadati</taxon>
        <taxon>Pseudomonadota</taxon>
        <taxon>Alphaproteobacteria</taxon>
        <taxon>Hyphomicrobiales</taxon>
        <taxon>Rhizobiaceae</taxon>
        <taxon>Ciceribacter</taxon>
    </lineage>
</organism>
<dbReference type="EMBL" id="SDVB01000196">
    <property type="protein sequence ID" value="RYC15409.1"/>
    <property type="molecule type" value="Genomic_DNA"/>
</dbReference>
<dbReference type="CDD" id="cd11538">
    <property type="entry name" value="NTP-PPase_u1"/>
    <property type="match status" value="1"/>
</dbReference>
<dbReference type="Proteomes" id="UP000291088">
    <property type="component" value="Unassembled WGS sequence"/>
</dbReference>
<dbReference type="Gene3D" id="1.10.287.1080">
    <property type="entry name" value="MazG-like"/>
    <property type="match status" value="1"/>
</dbReference>
<sequence length="111" mass="12534">MLQELALRFEAASVAYAEAHAVERDADWFLMKLMEEAGEVVQAANRLSGRSRRKGLDEPELRRCLADETADLLGHVLLLAHHHRLDLQAAIMRKWRFAPEEPTPALPPAAR</sequence>